<protein>
    <submittedName>
        <fullName evidence="1">Uncharacterized protein</fullName>
    </submittedName>
</protein>
<keyword evidence="2" id="KW-1185">Reference proteome</keyword>
<sequence length="203" mass="22611">MTFACHAMHIPRITPPIPYILQVHILQRHKVVPSLPMLCCAMRTHGGSRQDICHMIPPMATTSQPVKLPTPSQVPTGCLQRSLLTVHVDHLPARCADATLHMCPAGGLADGYRMYLYMSKSNLCVVSPSLLYYVVRLRRQLPNTLTISTRNTLFDLRHPDANTPWPRYTPSTWAPLGTMVRTLSVSVVAVLVRDAARIRTSVP</sequence>
<organism evidence="1 2">
    <name type="scientific">Stachybotrys elegans</name>
    <dbReference type="NCBI Taxonomy" id="80388"/>
    <lineage>
        <taxon>Eukaryota</taxon>
        <taxon>Fungi</taxon>
        <taxon>Dikarya</taxon>
        <taxon>Ascomycota</taxon>
        <taxon>Pezizomycotina</taxon>
        <taxon>Sordariomycetes</taxon>
        <taxon>Hypocreomycetidae</taxon>
        <taxon>Hypocreales</taxon>
        <taxon>Stachybotryaceae</taxon>
        <taxon>Stachybotrys</taxon>
    </lineage>
</organism>
<dbReference type="AlphaFoldDB" id="A0A8K0T184"/>
<accession>A0A8K0T184</accession>
<comment type="caution">
    <text evidence="1">The sequence shown here is derived from an EMBL/GenBank/DDBJ whole genome shotgun (WGS) entry which is preliminary data.</text>
</comment>
<name>A0A8K0T184_9HYPO</name>
<proteinExistence type="predicted"/>
<evidence type="ECO:0000313" key="1">
    <source>
        <dbReference type="EMBL" id="KAH7326068.1"/>
    </source>
</evidence>
<dbReference type="Proteomes" id="UP000813444">
    <property type="component" value="Unassembled WGS sequence"/>
</dbReference>
<gene>
    <name evidence="1" type="ORF">B0I35DRAFT_421844</name>
</gene>
<evidence type="ECO:0000313" key="2">
    <source>
        <dbReference type="Proteomes" id="UP000813444"/>
    </source>
</evidence>
<reference evidence="1" key="1">
    <citation type="journal article" date="2021" name="Nat. Commun.">
        <title>Genetic determinants of endophytism in the Arabidopsis root mycobiome.</title>
        <authorList>
            <person name="Mesny F."/>
            <person name="Miyauchi S."/>
            <person name="Thiergart T."/>
            <person name="Pickel B."/>
            <person name="Atanasova L."/>
            <person name="Karlsson M."/>
            <person name="Huettel B."/>
            <person name="Barry K.W."/>
            <person name="Haridas S."/>
            <person name="Chen C."/>
            <person name="Bauer D."/>
            <person name="Andreopoulos W."/>
            <person name="Pangilinan J."/>
            <person name="LaButti K."/>
            <person name="Riley R."/>
            <person name="Lipzen A."/>
            <person name="Clum A."/>
            <person name="Drula E."/>
            <person name="Henrissat B."/>
            <person name="Kohler A."/>
            <person name="Grigoriev I.V."/>
            <person name="Martin F.M."/>
            <person name="Hacquard S."/>
        </authorList>
    </citation>
    <scope>NUCLEOTIDE SEQUENCE</scope>
    <source>
        <strain evidence="1">MPI-CAGE-CH-0235</strain>
    </source>
</reference>
<dbReference type="EMBL" id="JAGPNK010000002">
    <property type="protein sequence ID" value="KAH7326068.1"/>
    <property type="molecule type" value="Genomic_DNA"/>
</dbReference>